<dbReference type="InterPro" id="IPR003593">
    <property type="entry name" value="AAA+_ATPase"/>
</dbReference>
<dbReference type="PIRSF" id="PIRSF005856">
    <property type="entry name" value="Rad51"/>
    <property type="match status" value="1"/>
</dbReference>
<dbReference type="Gene3D" id="1.10.150.20">
    <property type="entry name" value="5' to 3' exonuclease, C-terminal subdomain"/>
    <property type="match status" value="1"/>
</dbReference>
<dbReference type="SMART" id="SM00382">
    <property type="entry name" value="AAA"/>
    <property type="match status" value="1"/>
</dbReference>
<dbReference type="InterPro" id="IPR020588">
    <property type="entry name" value="RecA_ATP-bd"/>
</dbReference>
<evidence type="ECO:0000259" key="11">
    <source>
        <dbReference type="PROSITE" id="PS50162"/>
    </source>
</evidence>
<dbReference type="InterPro" id="IPR016467">
    <property type="entry name" value="DNA_recomb/repair_RecA-like"/>
</dbReference>
<proteinExistence type="inferred from homology"/>
<evidence type="ECO:0000256" key="5">
    <source>
        <dbReference type="ARBA" id="ARBA00022840"/>
    </source>
</evidence>
<sequence length="316" mass="34279">MAKDKSVKKLEDLPGIGETSAEKLKAAGIDTLEKVATSQPHDLSEKSGISVEAAKKAIQAAQEATTIEFETGTNIAEKRQALGKISTNSKDLDELIGGGIEINAITEVYGKFASGKTQLAFQLAVNAQLPKDKGGVDGKVLFIDTEGTFRPERIEEIAKAKGIDPKTALENIMVVRATSSEKQMLTIERADSLIREKGIKLIIIDSLTALFRAEFLGRGALGERQQKLNSHMHKLQQLADKYDVAVYVTNQVMDNPGILFGDPTTPIGGNIIAHAATLRLYIRKSKEDKRIIRLVDSPNMPDGECIIRVTSAGIKD</sequence>
<evidence type="ECO:0000256" key="2">
    <source>
        <dbReference type="ARBA" id="ARBA00018144"/>
    </source>
</evidence>
<accession>C7DIB4</accession>
<evidence type="ECO:0000313" key="14">
    <source>
        <dbReference type="Proteomes" id="UP000332487"/>
    </source>
</evidence>
<evidence type="ECO:0000259" key="12">
    <source>
        <dbReference type="PROSITE" id="PS50163"/>
    </source>
</evidence>
<evidence type="ECO:0000256" key="6">
    <source>
        <dbReference type="ARBA" id="ARBA00023125"/>
    </source>
</evidence>
<dbReference type="AlphaFoldDB" id="C7DIB4"/>
<dbReference type="PROSITE" id="PS50163">
    <property type="entry name" value="RECA_3"/>
    <property type="match status" value="1"/>
</dbReference>
<feature type="domain" description="RecA family profile 2" evidence="12">
    <location>
        <begin position="257"/>
        <end position="316"/>
    </location>
</feature>
<dbReference type="PROSITE" id="PS50162">
    <property type="entry name" value="RECA_2"/>
    <property type="match status" value="1"/>
</dbReference>
<dbReference type="InterPro" id="IPR011938">
    <property type="entry name" value="DNA_recomb/repair_RadA"/>
</dbReference>
<keyword evidence="4 9" id="KW-0227">DNA damage</keyword>
<dbReference type="InterPro" id="IPR020587">
    <property type="entry name" value="RecA_monomer-monomer_interface"/>
</dbReference>
<name>C7DIB4_MICA2</name>
<comment type="similarity">
    <text evidence="1 9 10">Belongs to the eukaryotic RecA-like protein family.</text>
</comment>
<dbReference type="SUPFAM" id="SSF52540">
    <property type="entry name" value="P-loop containing nucleoside triphosphate hydrolases"/>
    <property type="match status" value="1"/>
</dbReference>
<feature type="domain" description="RecA family profile 1" evidence="11">
    <location>
        <begin position="81"/>
        <end position="252"/>
    </location>
</feature>
<dbReference type="SUPFAM" id="SSF47794">
    <property type="entry name" value="Rad51 N-terminal domain-like"/>
    <property type="match status" value="1"/>
</dbReference>
<dbReference type="GO" id="GO:0005524">
    <property type="term" value="F:ATP binding"/>
    <property type="evidence" value="ECO:0007669"/>
    <property type="project" value="UniProtKB-UniRule"/>
</dbReference>
<dbReference type="Proteomes" id="UP000332487">
    <property type="component" value="Unassembled WGS sequence"/>
</dbReference>
<keyword evidence="5 9" id="KW-0067">ATP-binding</keyword>
<evidence type="ECO:0000256" key="3">
    <source>
        <dbReference type="ARBA" id="ARBA00022741"/>
    </source>
</evidence>
<dbReference type="NCBIfam" id="TIGR02236">
    <property type="entry name" value="recomb_radA"/>
    <property type="match status" value="1"/>
</dbReference>
<evidence type="ECO:0000256" key="1">
    <source>
        <dbReference type="ARBA" id="ARBA00008050"/>
    </source>
</evidence>
<comment type="caution">
    <text evidence="9">Lacks conserved residue(s) required for the propagation of feature annotation.</text>
</comment>
<dbReference type="GO" id="GO:0140664">
    <property type="term" value="F:ATP-dependent DNA damage sensor activity"/>
    <property type="evidence" value="ECO:0007669"/>
    <property type="project" value="InterPro"/>
</dbReference>
<dbReference type="GO" id="GO:0006310">
    <property type="term" value="P:DNA recombination"/>
    <property type="evidence" value="ECO:0007669"/>
    <property type="project" value="UniProtKB-UniRule"/>
</dbReference>
<keyword evidence="3 9" id="KW-0547">Nucleotide-binding</keyword>
<evidence type="ECO:0000256" key="7">
    <source>
        <dbReference type="ARBA" id="ARBA00023172"/>
    </source>
</evidence>
<dbReference type="NCBIfam" id="NF003301">
    <property type="entry name" value="PRK04301.1"/>
    <property type="match status" value="1"/>
</dbReference>
<dbReference type="InterPro" id="IPR010995">
    <property type="entry name" value="DNA_repair_Rad51/TF_NusA_a-hlx"/>
</dbReference>
<evidence type="ECO:0000256" key="4">
    <source>
        <dbReference type="ARBA" id="ARBA00022763"/>
    </source>
</evidence>
<dbReference type="PANTHER" id="PTHR22942:SF30">
    <property type="entry name" value="MEIOTIC RECOMBINATION PROTEIN DMC1_LIM15 HOMOLOG"/>
    <property type="match status" value="1"/>
</dbReference>
<dbReference type="InterPro" id="IPR027417">
    <property type="entry name" value="P-loop_NTPase"/>
</dbReference>
<evidence type="ECO:0000256" key="8">
    <source>
        <dbReference type="ARBA" id="ARBA00025684"/>
    </source>
</evidence>
<evidence type="ECO:0000313" key="13">
    <source>
        <dbReference type="EMBL" id="EET89688.1"/>
    </source>
</evidence>
<reference evidence="13 14" key="2">
    <citation type="journal article" date="2010" name="Proc. Natl. Acad. Sci. U.S.A.">
        <title>Enigmatic, ultrasmall, uncultivated Archaea.</title>
        <authorList>
            <person name="Baker B.J."/>
            <person name="Comolli L.R."/>
            <person name="Dick G.J."/>
            <person name="Hauser L.J."/>
            <person name="Hyatt D."/>
            <person name="Dill B.D."/>
            <person name="Land M.L."/>
            <person name="Verberkmoes N.C."/>
            <person name="Hettich R.L."/>
            <person name="Banfield J.F."/>
        </authorList>
    </citation>
    <scope>NUCLEOTIDE SEQUENCE [LARGE SCALE GENOMIC DNA]</scope>
    <source>
        <strain evidence="13">ARMAN-2</strain>
    </source>
</reference>
<dbReference type="FunFam" id="3.40.50.300:FF:002052">
    <property type="entry name" value="DNA repair protein RAD51 homolog"/>
    <property type="match status" value="1"/>
</dbReference>
<keyword evidence="7 9" id="KW-0233">DNA recombination</keyword>
<dbReference type="InterPro" id="IPR013632">
    <property type="entry name" value="Rad51_C"/>
</dbReference>
<reference evidence="13 14" key="1">
    <citation type="journal article" date="2009" name="Genome Biol.">
        <title>Community-wide analysis of microbial genome sequence signatures.</title>
        <authorList>
            <person name="Dick G.J."/>
            <person name="Andersson A.F."/>
            <person name="Baker B.J."/>
            <person name="Simmons S.L."/>
            <person name="Thomas B.C."/>
            <person name="Yelton A.P."/>
            <person name="Banfield J.F."/>
        </authorList>
    </citation>
    <scope>NUCLEOTIDE SEQUENCE [LARGE SCALE GENOMIC DNA]</scope>
    <source>
        <strain evidence="13">ARMAN-2</strain>
    </source>
</reference>
<evidence type="ECO:0000256" key="10">
    <source>
        <dbReference type="PIRNR" id="PIRNR005856"/>
    </source>
</evidence>
<dbReference type="GO" id="GO:0003684">
    <property type="term" value="F:damaged DNA binding"/>
    <property type="evidence" value="ECO:0007669"/>
    <property type="project" value="UniProtKB-UniRule"/>
</dbReference>
<comment type="function">
    <text evidence="8 9 10">Involved in DNA repair and in homologous recombination. Binds and assemble on single-stranded DNA to form a nucleoprotein filament. Hydrolyzes ATP in a ssDNA-dependent manner and promotes DNA strand exchange between homologous DNA molecules.</text>
</comment>
<dbReference type="HAMAP" id="MF_00348">
    <property type="entry name" value="RadA_arch"/>
    <property type="match status" value="1"/>
</dbReference>
<dbReference type="Gene3D" id="3.40.50.300">
    <property type="entry name" value="P-loop containing nucleotide triphosphate hydrolases"/>
    <property type="match status" value="1"/>
</dbReference>
<protein>
    <recommendedName>
        <fullName evidence="2 9">DNA repair and recombination protein RadA</fullName>
    </recommendedName>
</protein>
<dbReference type="EMBL" id="GG697241">
    <property type="protein sequence ID" value="EET89688.1"/>
    <property type="molecule type" value="Genomic_DNA"/>
</dbReference>
<dbReference type="PANTHER" id="PTHR22942">
    <property type="entry name" value="RECA/RAD51/RADA DNA STRAND-PAIRING FAMILY MEMBER"/>
    <property type="match status" value="1"/>
</dbReference>
<keyword evidence="14" id="KW-1185">Reference proteome</keyword>
<organism evidence="13 14">
    <name type="scientific">Candidatus Micrarchaeum acidiphilum ARMAN-2</name>
    <dbReference type="NCBI Taxonomy" id="425595"/>
    <lineage>
        <taxon>Archaea</taxon>
        <taxon>Candidatus Micrarchaeota</taxon>
        <taxon>Candidatus Micrarchaeia</taxon>
        <taxon>Candidatus Micrarchaeales</taxon>
        <taxon>Candidatus Micrarchaeaceae</taxon>
        <taxon>Candidatus Micrarchaeum</taxon>
    </lineage>
</organism>
<evidence type="ECO:0000256" key="9">
    <source>
        <dbReference type="HAMAP-Rule" id="MF_00348"/>
    </source>
</evidence>
<keyword evidence="6 9" id="KW-0238">DNA-binding</keyword>
<dbReference type="Pfam" id="PF08423">
    <property type="entry name" value="Rad51"/>
    <property type="match status" value="1"/>
</dbReference>
<gene>
    <name evidence="9" type="primary">radA</name>
    <name evidence="13" type="ORF">UNLARM2_0806</name>
</gene>
<dbReference type="Pfam" id="PF14520">
    <property type="entry name" value="HHH_5"/>
    <property type="match status" value="1"/>
</dbReference>
<dbReference type="GO" id="GO:0006281">
    <property type="term" value="P:DNA repair"/>
    <property type="evidence" value="ECO:0007669"/>
    <property type="project" value="UniProtKB-UniRule"/>
</dbReference>